<dbReference type="Proteomes" id="UP000055019">
    <property type="component" value="Unassembled WGS sequence"/>
</dbReference>
<dbReference type="SMART" id="SM00382">
    <property type="entry name" value="AAA"/>
    <property type="match status" value="1"/>
</dbReference>
<evidence type="ECO:0000259" key="5">
    <source>
        <dbReference type="SMART" id="SM00382"/>
    </source>
</evidence>
<reference evidence="6" key="1">
    <citation type="submission" date="2016-01" db="EMBL/GenBank/DDBJ databases">
        <authorList>
            <person name="Peeters C."/>
        </authorList>
    </citation>
    <scope>NUCLEOTIDE SEQUENCE [LARGE SCALE GENOMIC DNA]</scope>
    <source>
        <strain evidence="6">LMG 29317</strain>
    </source>
</reference>
<protein>
    <submittedName>
        <fullName evidence="6">IstB ATP binding domain-containing protein</fullName>
    </submittedName>
</protein>
<dbReference type="GO" id="GO:0005524">
    <property type="term" value="F:ATP binding"/>
    <property type="evidence" value="ECO:0007669"/>
    <property type="project" value="UniProtKB-KW"/>
</dbReference>
<dbReference type="Gene3D" id="3.40.50.300">
    <property type="entry name" value="P-loop containing nucleotide triphosphate hydrolases"/>
    <property type="match status" value="1"/>
</dbReference>
<dbReference type="InterPro" id="IPR002611">
    <property type="entry name" value="IstB_ATP-bd"/>
</dbReference>
<feature type="domain" description="AAA+ ATPase" evidence="5">
    <location>
        <begin position="96"/>
        <end position="233"/>
    </location>
</feature>
<dbReference type="Pfam" id="PF01695">
    <property type="entry name" value="IstB_IS21"/>
    <property type="match status" value="1"/>
</dbReference>
<evidence type="ECO:0000256" key="2">
    <source>
        <dbReference type="ARBA" id="ARBA00022741"/>
    </source>
</evidence>
<evidence type="ECO:0000313" key="7">
    <source>
        <dbReference type="Proteomes" id="UP000055019"/>
    </source>
</evidence>
<evidence type="ECO:0000256" key="1">
    <source>
        <dbReference type="ARBA" id="ARBA00008059"/>
    </source>
</evidence>
<dbReference type="AlphaFoldDB" id="A0A158KZQ9"/>
<dbReference type="InterPro" id="IPR027417">
    <property type="entry name" value="P-loop_NTPase"/>
</dbReference>
<dbReference type="EMBL" id="FCOM02000068">
    <property type="protein sequence ID" value="SAL86080.1"/>
    <property type="molecule type" value="Genomic_DNA"/>
</dbReference>
<keyword evidence="2" id="KW-0547">Nucleotide-binding</keyword>
<evidence type="ECO:0000256" key="3">
    <source>
        <dbReference type="ARBA" id="ARBA00022840"/>
    </source>
</evidence>
<keyword evidence="7" id="KW-1185">Reference proteome</keyword>
<organism evidence="6 7">
    <name type="scientific">Caballeronia arvi</name>
    <dbReference type="NCBI Taxonomy" id="1777135"/>
    <lineage>
        <taxon>Bacteria</taxon>
        <taxon>Pseudomonadati</taxon>
        <taxon>Pseudomonadota</taxon>
        <taxon>Betaproteobacteria</taxon>
        <taxon>Burkholderiales</taxon>
        <taxon>Burkholderiaceae</taxon>
        <taxon>Caballeronia</taxon>
    </lineage>
</organism>
<dbReference type="NCBIfam" id="NF038214">
    <property type="entry name" value="IS21_help_AAA"/>
    <property type="match status" value="1"/>
</dbReference>
<keyword evidence="3" id="KW-0067">ATP-binding</keyword>
<accession>A0A158KZQ9</accession>
<dbReference type="GO" id="GO:0006260">
    <property type="term" value="P:DNA replication"/>
    <property type="evidence" value="ECO:0007669"/>
    <property type="project" value="TreeGrafter"/>
</dbReference>
<evidence type="ECO:0000313" key="6">
    <source>
        <dbReference type="EMBL" id="SAL86080.1"/>
    </source>
</evidence>
<dbReference type="PANTHER" id="PTHR30050:SF4">
    <property type="entry name" value="ATP-BINDING PROTEIN RV3427C IN INSERTION SEQUENCE-RELATED"/>
    <property type="match status" value="1"/>
</dbReference>
<comment type="similarity">
    <text evidence="1">Belongs to the IS21/IS1162 putative ATP-binding protein family.</text>
</comment>
<dbReference type="OrthoDB" id="9773429at2"/>
<gene>
    <name evidence="6" type="ORF">AWB74_07557</name>
</gene>
<proteinExistence type="inferred from homology"/>
<name>A0A158KZQ9_9BURK</name>
<dbReference type="PANTHER" id="PTHR30050">
    <property type="entry name" value="CHROMOSOMAL REPLICATION INITIATOR PROTEIN DNAA"/>
    <property type="match status" value="1"/>
</dbReference>
<sequence length="269" mass="29980">MSNETAALLKSLKLHGMAQAWPELVAQARHNDFDPEQFMQMLLKAETAERQVRSINYQMAAARFPAHRDIAGFDFGQANVDEALVRELHTVRFCEAAQNIVFIGGPGTGKTHLATSIGIEAIQHHGKRVRFFTTVELVNQLEAEKAAGKPGQLANRLMYVDAIVLDELGYLPFTQTGGALLFHLFSKLYERTSILVTTNLSFTEWSNVFGDAKMTTALLDRLTHHCHIVETGNDSWRFKNSTAGQPASRAATRKSSPKRQKEEEIDAPE</sequence>
<feature type="region of interest" description="Disordered" evidence="4">
    <location>
        <begin position="237"/>
        <end position="269"/>
    </location>
</feature>
<dbReference type="InterPro" id="IPR003593">
    <property type="entry name" value="AAA+_ATPase"/>
</dbReference>
<dbReference type="InterPro" id="IPR028350">
    <property type="entry name" value="DNAC/IstB-like"/>
</dbReference>
<dbReference type="CDD" id="cd00009">
    <property type="entry name" value="AAA"/>
    <property type="match status" value="1"/>
</dbReference>
<dbReference type="SUPFAM" id="SSF52540">
    <property type="entry name" value="P-loop containing nucleoside triphosphate hydrolases"/>
    <property type="match status" value="1"/>
</dbReference>
<evidence type="ECO:0000256" key="4">
    <source>
        <dbReference type="SAM" id="MobiDB-lite"/>
    </source>
</evidence>
<dbReference type="InterPro" id="IPR047661">
    <property type="entry name" value="IstB"/>
</dbReference>
<comment type="caution">
    <text evidence="6">The sequence shown here is derived from an EMBL/GenBank/DDBJ whole genome shotgun (WGS) entry which is preliminary data.</text>
</comment>
<dbReference type="PIRSF" id="PIRSF003073">
    <property type="entry name" value="DNAC_TnpB_IstB"/>
    <property type="match status" value="1"/>
</dbReference>